<dbReference type="AlphaFoldDB" id="A0A314UEG2"/>
<comment type="caution">
    <text evidence="4">The sequence shown here is derived from an EMBL/GenBank/DDBJ whole genome shotgun (WGS) entry which is preliminary data.</text>
</comment>
<keyword evidence="5" id="KW-1185">Reference proteome</keyword>
<protein>
    <submittedName>
        <fullName evidence="4">Syntaxin-112-like</fullName>
    </submittedName>
</protein>
<dbReference type="STRING" id="2094558.A0A314UEG2"/>
<keyword evidence="1" id="KW-0653">Protein transport</keyword>
<dbReference type="GO" id="GO:0016020">
    <property type="term" value="C:membrane"/>
    <property type="evidence" value="ECO:0007669"/>
    <property type="project" value="InterPro"/>
</dbReference>
<dbReference type="InterPro" id="IPR000727">
    <property type="entry name" value="T_SNARE_dom"/>
</dbReference>
<accession>A0A314UEG2</accession>
<dbReference type="Proteomes" id="UP000250321">
    <property type="component" value="Unassembled WGS sequence"/>
</dbReference>
<keyword evidence="1" id="KW-0813">Transport</keyword>
<dbReference type="PROSITE" id="PS50192">
    <property type="entry name" value="T_SNARE"/>
    <property type="match status" value="1"/>
</dbReference>
<dbReference type="SUPFAM" id="SSF47661">
    <property type="entry name" value="t-snare proteins"/>
    <property type="match status" value="1"/>
</dbReference>
<feature type="domain" description="T-SNARE coiled-coil homology" evidence="3">
    <location>
        <begin position="1"/>
        <end position="35"/>
    </location>
</feature>
<evidence type="ECO:0000259" key="3">
    <source>
        <dbReference type="PROSITE" id="PS50192"/>
    </source>
</evidence>
<feature type="compositionally biased region" description="Basic and acidic residues" evidence="2">
    <location>
        <begin position="63"/>
        <end position="73"/>
    </location>
</feature>
<dbReference type="Gene3D" id="1.20.5.110">
    <property type="match status" value="1"/>
</dbReference>
<evidence type="ECO:0000313" key="4">
    <source>
        <dbReference type="EMBL" id="PQM35867.1"/>
    </source>
</evidence>
<dbReference type="OrthoDB" id="1936500at2759"/>
<organism evidence="4 5">
    <name type="scientific">Prunus yedoensis var. nudiflora</name>
    <dbReference type="NCBI Taxonomy" id="2094558"/>
    <lineage>
        <taxon>Eukaryota</taxon>
        <taxon>Viridiplantae</taxon>
        <taxon>Streptophyta</taxon>
        <taxon>Embryophyta</taxon>
        <taxon>Tracheophyta</taxon>
        <taxon>Spermatophyta</taxon>
        <taxon>Magnoliopsida</taxon>
        <taxon>eudicotyledons</taxon>
        <taxon>Gunneridae</taxon>
        <taxon>Pentapetalae</taxon>
        <taxon>rosids</taxon>
        <taxon>fabids</taxon>
        <taxon>Rosales</taxon>
        <taxon>Rosaceae</taxon>
        <taxon>Amygdaloideae</taxon>
        <taxon>Amygdaleae</taxon>
        <taxon>Prunus</taxon>
    </lineage>
</organism>
<feature type="region of interest" description="Disordered" evidence="2">
    <location>
        <begin position="63"/>
        <end position="99"/>
    </location>
</feature>
<evidence type="ECO:0000256" key="1">
    <source>
        <dbReference type="ARBA" id="ARBA00022927"/>
    </source>
</evidence>
<evidence type="ECO:0000256" key="2">
    <source>
        <dbReference type="SAM" id="MobiDB-lite"/>
    </source>
</evidence>
<gene>
    <name evidence="4" type="ORF">Pyn_22151</name>
</gene>
<reference evidence="4 5" key="1">
    <citation type="submission" date="2018-02" db="EMBL/GenBank/DDBJ databases">
        <title>Draft genome of wild Prunus yedoensis var. nudiflora.</title>
        <authorList>
            <person name="Baek S."/>
            <person name="Kim J.-H."/>
            <person name="Choi K."/>
            <person name="Kim G.-B."/>
            <person name="Cho A."/>
            <person name="Jang H."/>
            <person name="Shin C.-H."/>
            <person name="Yu H.-J."/>
            <person name="Mun J.-H."/>
        </authorList>
    </citation>
    <scope>NUCLEOTIDE SEQUENCE [LARGE SCALE GENOMIC DNA]</scope>
    <source>
        <strain evidence="5">cv. Jeju island</strain>
        <tissue evidence="4">Leaf</tissue>
    </source>
</reference>
<proteinExistence type="predicted"/>
<evidence type="ECO:0000313" key="5">
    <source>
        <dbReference type="Proteomes" id="UP000250321"/>
    </source>
</evidence>
<dbReference type="GO" id="GO:0016192">
    <property type="term" value="P:vesicle-mediated transport"/>
    <property type="evidence" value="ECO:0007669"/>
    <property type="project" value="InterPro"/>
</dbReference>
<dbReference type="EMBL" id="PJQY01003615">
    <property type="protein sequence ID" value="PQM35867.1"/>
    <property type="molecule type" value="Genomic_DNA"/>
</dbReference>
<name>A0A314UEG2_PRUYE</name>
<dbReference type="GO" id="GO:0015031">
    <property type="term" value="P:protein transport"/>
    <property type="evidence" value="ECO:0007669"/>
    <property type="project" value="UniProtKB-KW"/>
</dbReference>
<sequence>MRPLKDLQRSLTQLHQVFLDMAVMVEKQGEQMDDIHGGTNALFSALKLLTGLFQSRYMDKRMEVNDSSSKDLEGNAGHLGKKSEHHDGIDSGPDDSNTI</sequence>
<dbReference type="InterPro" id="IPR010989">
    <property type="entry name" value="SNARE"/>
</dbReference>